<evidence type="ECO:0000313" key="1">
    <source>
        <dbReference type="EMBL" id="KUM48081.1"/>
    </source>
</evidence>
<reference evidence="1" key="1">
    <citation type="journal article" date="2015" name="Genome Biol. Evol.">
        <title>Organellar Genomes of White Spruce (Picea glauca): Assembly and Annotation.</title>
        <authorList>
            <person name="Jackman S.D."/>
            <person name="Warren R.L."/>
            <person name="Gibb E.A."/>
            <person name="Vandervalk B.P."/>
            <person name="Mohamadi H."/>
            <person name="Chu J."/>
            <person name="Raymond A."/>
            <person name="Pleasance S."/>
            <person name="Coope R."/>
            <person name="Wildung M.R."/>
            <person name="Ritland C.E."/>
            <person name="Bousquet J."/>
            <person name="Jones S.J."/>
            <person name="Bohlmann J."/>
            <person name="Birol I."/>
        </authorList>
    </citation>
    <scope>NUCLEOTIDE SEQUENCE [LARGE SCALE GENOMIC DNA]</scope>
    <source>
        <tissue evidence="1">Flushing bud</tissue>
    </source>
</reference>
<gene>
    <name evidence="1" type="ORF">ABT39_MTgene5077</name>
</gene>
<proteinExistence type="predicted"/>
<dbReference type="AlphaFoldDB" id="A0A124GN90"/>
<organism evidence="1">
    <name type="scientific">Picea glauca</name>
    <name type="common">White spruce</name>
    <name type="synonym">Pinus glauca</name>
    <dbReference type="NCBI Taxonomy" id="3330"/>
    <lineage>
        <taxon>Eukaryota</taxon>
        <taxon>Viridiplantae</taxon>
        <taxon>Streptophyta</taxon>
        <taxon>Embryophyta</taxon>
        <taxon>Tracheophyta</taxon>
        <taxon>Spermatophyta</taxon>
        <taxon>Pinopsida</taxon>
        <taxon>Pinidae</taxon>
        <taxon>Conifers I</taxon>
        <taxon>Pinales</taxon>
        <taxon>Pinaceae</taxon>
        <taxon>Picea</taxon>
    </lineage>
</organism>
<keyword evidence="1" id="KW-0496">Mitochondrion</keyword>
<accession>A0A124GN90</accession>
<dbReference type="EMBL" id="LKAM01000006">
    <property type="protein sequence ID" value="KUM48081.1"/>
    <property type="molecule type" value="Genomic_DNA"/>
</dbReference>
<name>A0A124GN90_PICGL</name>
<geneLocation type="mitochondrion" evidence="1"/>
<protein>
    <submittedName>
        <fullName evidence="1">Uncharacterized protein</fullName>
    </submittedName>
</protein>
<sequence length="135" mass="15716">MRQCLVGTPSLVRWGICLLERYSRKMVQLERYSHKIRCGSWERLFRKMGLRLSHKMWQNAPLHKTNQSPLAAPSLPGQPHQKTIRFKIKSVHSINANPGRRILHARHPSFKWSLLSEAIHYCSIDQSNLSINLPL</sequence>
<comment type="caution">
    <text evidence="1">The sequence shown here is derived from an EMBL/GenBank/DDBJ whole genome shotgun (WGS) entry which is preliminary data.</text>
</comment>